<dbReference type="InterPro" id="IPR051798">
    <property type="entry name" value="Class-II_PLP-Dep_Aminotrans"/>
</dbReference>
<dbReference type="RefSeq" id="WP_091975759.1">
    <property type="nucleotide sequence ID" value="NZ_FODF01000010.1"/>
</dbReference>
<evidence type="ECO:0000256" key="1">
    <source>
        <dbReference type="ARBA" id="ARBA00001933"/>
    </source>
</evidence>
<comment type="cofactor">
    <cofactor evidence="1">
        <name>pyridoxal 5'-phosphate</name>
        <dbReference type="ChEBI" id="CHEBI:597326"/>
    </cofactor>
</comment>
<keyword evidence="3" id="KW-0663">Pyridoxal phosphate</keyword>
<dbReference type="AlphaFoldDB" id="A0A1H8J011"/>
<organism evidence="7 8">
    <name type="scientific">Peptostreptococcus russellii</name>
    <dbReference type="NCBI Taxonomy" id="215200"/>
    <lineage>
        <taxon>Bacteria</taxon>
        <taxon>Bacillati</taxon>
        <taxon>Bacillota</taxon>
        <taxon>Clostridia</taxon>
        <taxon>Peptostreptococcales</taxon>
        <taxon>Peptostreptococcaceae</taxon>
        <taxon>Peptostreptococcus</taxon>
    </lineage>
</organism>
<dbReference type="GO" id="GO:0030170">
    <property type="term" value="F:pyridoxal phosphate binding"/>
    <property type="evidence" value="ECO:0007669"/>
    <property type="project" value="InterPro"/>
</dbReference>
<evidence type="ECO:0000256" key="4">
    <source>
        <dbReference type="ARBA" id="ARBA00023239"/>
    </source>
</evidence>
<comment type="similarity">
    <text evidence="5">Belongs to the class-II pyridoxal-phosphate-dependent aminotransferase family. MalY/PatB cystathionine beta-lyase subfamily.</text>
</comment>
<accession>A0A1H8J011</accession>
<dbReference type="CDD" id="cd00609">
    <property type="entry name" value="AAT_like"/>
    <property type="match status" value="1"/>
</dbReference>
<dbReference type="Pfam" id="PF00155">
    <property type="entry name" value="Aminotran_1_2"/>
    <property type="match status" value="1"/>
</dbReference>
<evidence type="ECO:0000313" key="8">
    <source>
        <dbReference type="Proteomes" id="UP000199512"/>
    </source>
</evidence>
<dbReference type="InterPro" id="IPR015421">
    <property type="entry name" value="PyrdxlP-dep_Trfase_major"/>
</dbReference>
<keyword evidence="8" id="KW-1185">Reference proteome</keyword>
<dbReference type="NCBIfam" id="TIGR04350">
    <property type="entry name" value="C_S_lyase_PatB"/>
    <property type="match status" value="1"/>
</dbReference>
<dbReference type="Gene3D" id="3.90.1150.10">
    <property type="entry name" value="Aspartate Aminotransferase, domain 1"/>
    <property type="match status" value="1"/>
</dbReference>
<gene>
    <name evidence="7" type="ORF">SAMN05216454_1103</name>
</gene>
<dbReference type="PANTHER" id="PTHR43525:SF1">
    <property type="entry name" value="PROTEIN MALY"/>
    <property type="match status" value="1"/>
</dbReference>
<evidence type="ECO:0000259" key="6">
    <source>
        <dbReference type="Pfam" id="PF00155"/>
    </source>
</evidence>
<dbReference type="Gene3D" id="3.40.640.10">
    <property type="entry name" value="Type I PLP-dependent aspartate aminotransferase-like (Major domain)"/>
    <property type="match status" value="1"/>
</dbReference>
<proteinExistence type="inferred from homology"/>
<dbReference type="OrthoDB" id="9802872at2"/>
<evidence type="ECO:0000313" key="7">
    <source>
        <dbReference type="EMBL" id="SEN73318.1"/>
    </source>
</evidence>
<dbReference type="EMBL" id="FODF01000010">
    <property type="protein sequence ID" value="SEN73318.1"/>
    <property type="molecule type" value="Genomic_DNA"/>
</dbReference>
<sequence>MSLVEYVDRTKSNCDKWNNFRGEYEKKGLIGLWVADMDFKCPKEVLEALKEYVEFGVIGYSTPKESYYEEFIKWEKEEHNVEVKKDWIRFSSGVVAAINWFLNMYTETGASIMINPPVYYPFSDAIKNNKRNIIESKLIEDNMYYSMDFEDMERKIKENNVSAYILCNPHNPVGRVWRKEEIEKIVEICKKNNVLIISDEIHQDLNFKGLENTSLINYFEEYDNIVVATAASKTFNIAACKNSFIVIKNKELRDKFDEYTLRNKTLSGNYFGYLAVEAAYKYGKAWLNEVKDIIYKNFEYVKSELDGYKGIRVASLEGTYLLWIDMRSALSGRDIHEFMEKKCKLAFDYGEWFGGKEYEGYIRMNLATSIDIIKEAVEEIKKNI</sequence>
<dbReference type="InterPro" id="IPR015424">
    <property type="entry name" value="PyrdxlP-dep_Trfase"/>
</dbReference>
<dbReference type="PANTHER" id="PTHR43525">
    <property type="entry name" value="PROTEIN MALY"/>
    <property type="match status" value="1"/>
</dbReference>
<dbReference type="SUPFAM" id="SSF53383">
    <property type="entry name" value="PLP-dependent transferases"/>
    <property type="match status" value="1"/>
</dbReference>
<dbReference type="EC" id="4.4.1.13" evidence="2"/>
<dbReference type="STRING" id="215200.SAMN05216454_1103"/>
<dbReference type="InterPro" id="IPR027619">
    <property type="entry name" value="C-S_lyase_PatB-like"/>
</dbReference>
<evidence type="ECO:0000256" key="5">
    <source>
        <dbReference type="ARBA" id="ARBA00037974"/>
    </source>
</evidence>
<dbReference type="GO" id="GO:0047804">
    <property type="term" value="F:cysteine-S-conjugate beta-lyase activity"/>
    <property type="evidence" value="ECO:0007669"/>
    <property type="project" value="UniProtKB-EC"/>
</dbReference>
<dbReference type="InterPro" id="IPR004839">
    <property type="entry name" value="Aminotransferase_I/II_large"/>
</dbReference>
<name>A0A1H8J011_9FIRM</name>
<reference evidence="7 8" key="1">
    <citation type="submission" date="2016-10" db="EMBL/GenBank/DDBJ databases">
        <authorList>
            <person name="de Groot N.N."/>
        </authorList>
    </citation>
    <scope>NUCLEOTIDE SEQUENCE [LARGE SCALE GENOMIC DNA]</scope>
    <source>
        <strain evidence="7 8">Calf135</strain>
    </source>
</reference>
<evidence type="ECO:0000256" key="2">
    <source>
        <dbReference type="ARBA" id="ARBA00012224"/>
    </source>
</evidence>
<protein>
    <recommendedName>
        <fullName evidence="2">cysteine-S-conjugate beta-lyase</fullName>
        <ecNumber evidence="2">4.4.1.13</ecNumber>
    </recommendedName>
</protein>
<dbReference type="InterPro" id="IPR015422">
    <property type="entry name" value="PyrdxlP-dep_Trfase_small"/>
</dbReference>
<evidence type="ECO:0000256" key="3">
    <source>
        <dbReference type="ARBA" id="ARBA00022898"/>
    </source>
</evidence>
<feature type="domain" description="Aminotransferase class I/classII large" evidence="6">
    <location>
        <begin position="29"/>
        <end position="380"/>
    </location>
</feature>
<keyword evidence="4 7" id="KW-0456">Lyase</keyword>
<dbReference type="Proteomes" id="UP000199512">
    <property type="component" value="Unassembled WGS sequence"/>
</dbReference>